<feature type="binding site" evidence="7">
    <location>
        <position position="244"/>
    </location>
    <ligand>
        <name>glyoxylate</name>
        <dbReference type="ChEBI" id="CHEBI:36655"/>
    </ligand>
</feature>
<evidence type="ECO:0000313" key="9">
    <source>
        <dbReference type="EMBL" id="OHV37789.1"/>
    </source>
</evidence>
<keyword evidence="4" id="KW-0560">Oxidoreductase</keyword>
<dbReference type="RefSeq" id="WP_071084393.1">
    <property type="nucleotide sequence ID" value="NZ_MBLM01000111.1"/>
</dbReference>
<dbReference type="InterPro" id="IPR013785">
    <property type="entry name" value="Aldolase_TIM"/>
</dbReference>
<feature type="binding site" evidence="7">
    <location>
        <begin position="273"/>
        <end position="277"/>
    </location>
    <ligand>
        <name>FMN</name>
        <dbReference type="ChEBI" id="CHEBI:58210"/>
    </ligand>
</feature>
<keyword evidence="10" id="KW-1185">Reference proteome</keyword>
<evidence type="ECO:0000256" key="4">
    <source>
        <dbReference type="ARBA" id="ARBA00023002"/>
    </source>
</evidence>
<feature type="binding site" evidence="7">
    <location>
        <position position="104"/>
    </location>
    <ligand>
        <name>FMN</name>
        <dbReference type="ChEBI" id="CHEBI:58210"/>
    </ligand>
</feature>
<keyword evidence="2 7" id="KW-0285">Flavoprotein</keyword>
<dbReference type="PROSITE" id="PS00557">
    <property type="entry name" value="FMN_HYDROXY_ACID_DH_1"/>
    <property type="match status" value="1"/>
</dbReference>
<evidence type="ECO:0000256" key="2">
    <source>
        <dbReference type="ARBA" id="ARBA00022630"/>
    </source>
</evidence>
<gene>
    <name evidence="9" type="ORF">CC117_16500</name>
</gene>
<evidence type="ECO:0000256" key="1">
    <source>
        <dbReference type="ARBA" id="ARBA00001917"/>
    </source>
</evidence>
<keyword evidence="3 7" id="KW-0288">FMN</keyword>
<reference evidence="10" key="1">
    <citation type="submission" date="2016-07" db="EMBL/GenBank/DDBJ databases">
        <title>Sequence Frankia sp. strain CcI1.17.</title>
        <authorList>
            <person name="Ghodhbane-Gtari F."/>
            <person name="Swanson E."/>
            <person name="Gueddou A."/>
            <person name="Morris K."/>
            <person name="Hezbri K."/>
            <person name="Ktari A."/>
            <person name="Nouioui I."/>
            <person name="Abebe-Akele F."/>
            <person name="Simpson S."/>
            <person name="Thomas K."/>
            <person name="Gtari M."/>
            <person name="Tisa L.S."/>
            <person name="Hurst S."/>
        </authorList>
    </citation>
    <scope>NUCLEOTIDE SEQUENCE [LARGE SCALE GENOMIC DNA]</scope>
    <source>
        <strain evidence="10">Cc1.17</strain>
    </source>
</reference>
<feature type="binding site" evidence="7">
    <location>
        <position position="217"/>
    </location>
    <ligand>
        <name>FMN</name>
        <dbReference type="ChEBI" id="CHEBI:58210"/>
    </ligand>
</feature>
<comment type="caution">
    <text evidence="9">The sequence shown here is derived from an EMBL/GenBank/DDBJ whole genome shotgun (WGS) entry which is preliminary data.</text>
</comment>
<dbReference type="InterPro" id="IPR008259">
    <property type="entry name" value="FMN_hydac_DH_AS"/>
</dbReference>
<evidence type="ECO:0000256" key="5">
    <source>
        <dbReference type="ARBA" id="ARBA00024042"/>
    </source>
</evidence>
<feature type="binding site" evidence="7">
    <location>
        <position position="126"/>
    </location>
    <ligand>
        <name>glyoxylate</name>
        <dbReference type="ChEBI" id="CHEBI:36655"/>
    </ligand>
</feature>
<evidence type="ECO:0000313" key="10">
    <source>
        <dbReference type="Proteomes" id="UP000179627"/>
    </source>
</evidence>
<proteinExistence type="inferred from homology"/>
<feature type="binding site" evidence="7">
    <location>
        <position position="161"/>
    </location>
    <ligand>
        <name>glyoxylate</name>
        <dbReference type="ChEBI" id="CHEBI:36655"/>
    </ligand>
</feature>
<dbReference type="PANTHER" id="PTHR10578:SF107">
    <property type="entry name" value="2-HYDROXYACID OXIDASE 1"/>
    <property type="match status" value="1"/>
</dbReference>
<feature type="active site" description="Proton acceptor" evidence="6">
    <location>
        <position position="241"/>
    </location>
</feature>
<sequence>MTWVDELEQRAAARLPRDVYDYFRQGAGADHTLGEATPAWDAVRLRPRVLRDVTEVHTATTVLGTPVETPVLVAPTAAQHVVEAGGVVATARGTAKAGSLICVSCLTDAPYTEVRDASPAWWAQVYVLRDRAVTRDLVARAVEAGAGALVLTVDTPVLGDRPYPYPYPYPWPGSDAPWYGGRLLTDIAPEDIATATDVTFDDIGWLREISRLPVVVKGILRADDAVAAVQAGARGVVVSNHGGRQLDAAVPTATALPEIAQALAGSGAETYVDGGLRGGVHVLAALALGARAVLIGRPTLWALAAGSADGVHHLLETMTGELRRAMTLVGARGIDELTPDLVERAG</sequence>
<feature type="binding site" evidence="7">
    <location>
        <begin position="296"/>
        <end position="297"/>
    </location>
    <ligand>
        <name>FMN</name>
        <dbReference type="ChEBI" id="CHEBI:58210"/>
    </ligand>
</feature>
<feature type="binding site" evidence="7">
    <location>
        <begin position="75"/>
        <end position="77"/>
    </location>
    <ligand>
        <name>FMN</name>
        <dbReference type="ChEBI" id="CHEBI:58210"/>
    </ligand>
</feature>
<dbReference type="GO" id="GO:0010181">
    <property type="term" value="F:FMN binding"/>
    <property type="evidence" value="ECO:0007669"/>
    <property type="project" value="InterPro"/>
</dbReference>
<dbReference type="EMBL" id="MBLM01000111">
    <property type="protein sequence ID" value="OHV37789.1"/>
    <property type="molecule type" value="Genomic_DNA"/>
</dbReference>
<dbReference type="PROSITE" id="PS51349">
    <property type="entry name" value="FMN_HYDROXY_ACID_DH_2"/>
    <property type="match status" value="1"/>
</dbReference>
<dbReference type="GO" id="GO:0016491">
    <property type="term" value="F:oxidoreductase activity"/>
    <property type="evidence" value="ECO:0007669"/>
    <property type="project" value="UniProtKB-KW"/>
</dbReference>
<feature type="binding site" evidence="7">
    <location>
        <position position="22"/>
    </location>
    <ligand>
        <name>glyoxylate</name>
        <dbReference type="ChEBI" id="CHEBI:36655"/>
    </ligand>
</feature>
<feature type="binding site" evidence="7">
    <location>
        <position position="124"/>
    </location>
    <ligand>
        <name>FMN</name>
        <dbReference type="ChEBI" id="CHEBI:58210"/>
    </ligand>
</feature>
<dbReference type="Proteomes" id="UP000179627">
    <property type="component" value="Unassembled WGS sequence"/>
</dbReference>
<dbReference type="OrthoDB" id="9770452at2"/>
<dbReference type="PANTHER" id="PTHR10578">
    <property type="entry name" value="S -2-HYDROXY-ACID OXIDASE-RELATED"/>
    <property type="match status" value="1"/>
</dbReference>
<feature type="binding site" evidence="7">
    <location>
        <position position="239"/>
    </location>
    <ligand>
        <name>FMN</name>
        <dbReference type="ChEBI" id="CHEBI:58210"/>
    </ligand>
</feature>
<dbReference type="Pfam" id="PF01070">
    <property type="entry name" value="FMN_dh"/>
    <property type="match status" value="1"/>
</dbReference>
<dbReference type="InterPro" id="IPR012133">
    <property type="entry name" value="Alpha-hydoxy_acid_DH_FMN"/>
</dbReference>
<dbReference type="InterPro" id="IPR037396">
    <property type="entry name" value="FMN_HAD"/>
</dbReference>
<dbReference type="SUPFAM" id="SSF51395">
    <property type="entry name" value="FMN-linked oxidoreductases"/>
    <property type="match status" value="1"/>
</dbReference>
<dbReference type="PIRSF" id="PIRSF000138">
    <property type="entry name" value="Al-hdrx_acd_dh"/>
    <property type="match status" value="1"/>
</dbReference>
<dbReference type="InterPro" id="IPR000262">
    <property type="entry name" value="FMN-dep_DH"/>
</dbReference>
<evidence type="ECO:0000259" key="8">
    <source>
        <dbReference type="PROSITE" id="PS51349"/>
    </source>
</evidence>
<dbReference type="AlphaFoldDB" id="A0A1S1QW61"/>
<feature type="binding site" evidence="7">
    <location>
        <position position="152"/>
    </location>
    <ligand>
        <name>FMN</name>
        <dbReference type="ChEBI" id="CHEBI:58210"/>
    </ligand>
</feature>
<evidence type="ECO:0000256" key="6">
    <source>
        <dbReference type="PIRSR" id="PIRSR000138-1"/>
    </source>
</evidence>
<comment type="similarity">
    <text evidence="5">Belongs to the FMN-dependent alpha-hydroxy acid dehydrogenase family.</text>
</comment>
<protein>
    <submittedName>
        <fullName evidence="9">Alpha-hydroxy-acid oxidizing enzyme</fullName>
    </submittedName>
</protein>
<dbReference type="Gene3D" id="3.20.20.70">
    <property type="entry name" value="Aldolase class I"/>
    <property type="match status" value="1"/>
</dbReference>
<feature type="domain" description="FMN hydroxy acid dehydrogenase" evidence="8">
    <location>
        <begin position="1"/>
        <end position="346"/>
    </location>
</feature>
<dbReference type="CDD" id="cd02809">
    <property type="entry name" value="alpha_hydroxyacid_oxid_FMN"/>
    <property type="match status" value="1"/>
</dbReference>
<comment type="cofactor">
    <cofactor evidence="1">
        <name>FMN</name>
        <dbReference type="ChEBI" id="CHEBI:58210"/>
    </cofactor>
</comment>
<evidence type="ECO:0000256" key="7">
    <source>
        <dbReference type="PIRSR" id="PIRSR000138-2"/>
    </source>
</evidence>
<evidence type="ECO:0000256" key="3">
    <source>
        <dbReference type="ARBA" id="ARBA00022643"/>
    </source>
</evidence>
<feature type="binding site" evidence="7">
    <location>
        <position position="241"/>
    </location>
    <ligand>
        <name>glyoxylate</name>
        <dbReference type="ChEBI" id="CHEBI:36655"/>
    </ligand>
</feature>
<organism evidence="9 10">
    <name type="scientific">Parafrankia colletiae</name>
    <dbReference type="NCBI Taxonomy" id="573497"/>
    <lineage>
        <taxon>Bacteria</taxon>
        <taxon>Bacillati</taxon>
        <taxon>Actinomycetota</taxon>
        <taxon>Actinomycetes</taxon>
        <taxon>Frankiales</taxon>
        <taxon>Frankiaceae</taxon>
        <taxon>Parafrankia</taxon>
    </lineage>
</organism>
<name>A0A1S1QW61_9ACTN</name>
<accession>A0A1S1QW61</accession>